<protein>
    <submittedName>
        <fullName evidence="5">Response regulator receiver</fullName>
    </submittedName>
</protein>
<evidence type="ECO:0000313" key="5">
    <source>
        <dbReference type="EMBL" id="EFO79951.1"/>
    </source>
</evidence>
<dbReference type="Gene3D" id="3.40.50.2300">
    <property type="match status" value="1"/>
</dbReference>
<dbReference type="InterPro" id="IPR001789">
    <property type="entry name" value="Sig_transdc_resp-reg_receiver"/>
</dbReference>
<evidence type="ECO:0000256" key="1">
    <source>
        <dbReference type="ARBA" id="ARBA00022553"/>
    </source>
</evidence>
<evidence type="ECO:0000256" key="2">
    <source>
        <dbReference type="PROSITE-ProRule" id="PRU00169"/>
    </source>
</evidence>
<dbReference type="Proteomes" id="UP000054010">
    <property type="component" value="Unassembled WGS sequence"/>
</dbReference>
<feature type="modified residue" description="4-aspartylphosphate" evidence="2">
    <location>
        <position position="57"/>
    </location>
</feature>
<dbReference type="CDD" id="cd00156">
    <property type="entry name" value="REC"/>
    <property type="match status" value="1"/>
</dbReference>
<evidence type="ECO:0000313" key="6">
    <source>
        <dbReference type="Proteomes" id="UP000054010"/>
    </source>
</evidence>
<dbReference type="PANTHER" id="PTHR44591">
    <property type="entry name" value="STRESS RESPONSE REGULATOR PROTEIN 1"/>
    <property type="match status" value="1"/>
</dbReference>
<dbReference type="STRING" id="765420.OSCT_2161"/>
<keyword evidence="6" id="KW-1185">Reference proteome</keyword>
<feature type="domain" description="Response regulatory" evidence="4">
    <location>
        <begin position="7"/>
        <end position="122"/>
    </location>
</feature>
<dbReference type="GO" id="GO:0000160">
    <property type="term" value="P:phosphorelay signal transduction system"/>
    <property type="evidence" value="ECO:0007669"/>
    <property type="project" value="InterPro"/>
</dbReference>
<sequence length="329" mass="35749">MDVMNKRILVVDDDPDIRRIVLLALSDDSPYTIQAVSSAEAALLHISRHPVDLLFTDIRMPGMSGLELVRQVHELDPNTAVVVFTVSPEELTPQRAEELKVDYLLAKPVEPDKLRHVVDTLLNSNRQIPPRPSQIQAQTVADQPGTSPSAPAKSMNQTPKHLATGPLGQRLSAVRAKKGTAPLTEAPVALRLTPSYSGATGRSYSDAQIEHMRMALKELALEPDVVCAVLADISGLVLTHWSRQRDINVTVVAALAAGNTLAMAEISRNLGQRQPGRLTIHEGQDLSIIMATVEDLILVIAIGPQASLGWARITLMRACDEIMRIAHGK</sequence>
<dbReference type="InterPro" id="IPR004942">
    <property type="entry name" value="Roadblock/LAMTOR2_dom"/>
</dbReference>
<evidence type="ECO:0000256" key="3">
    <source>
        <dbReference type="SAM" id="MobiDB-lite"/>
    </source>
</evidence>
<keyword evidence="1 2" id="KW-0597">Phosphoprotein</keyword>
<feature type="compositionally biased region" description="Polar residues" evidence="3">
    <location>
        <begin position="123"/>
        <end position="159"/>
    </location>
</feature>
<dbReference type="PANTHER" id="PTHR44591:SF3">
    <property type="entry name" value="RESPONSE REGULATORY DOMAIN-CONTAINING PROTEIN"/>
    <property type="match status" value="1"/>
</dbReference>
<feature type="region of interest" description="Disordered" evidence="3">
    <location>
        <begin position="123"/>
        <end position="166"/>
    </location>
</feature>
<name>E1IFR0_9CHLR</name>
<dbReference type="PROSITE" id="PS50110">
    <property type="entry name" value="RESPONSE_REGULATORY"/>
    <property type="match status" value="1"/>
</dbReference>
<proteinExistence type="predicted"/>
<dbReference type="InterPro" id="IPR011006">
    <property type="entry name" value="CheY-like_superfamily"/>
</dbReference>
<dbReference type="eggNOG" id="COG0784">
    <property type="taxonomic scope" value="Bacteria"/>
</dbReference>
<evidence type="ECO:0000259" key="4">
    <source>
        <dbReference type="PROSITE" id="PS50110"/>
    </source>
</evidence>
<dbReference type="Gene3D" id="3.30.450.30">
    <property type="entry name" value="Dynein light chain 2a, cytoplasmic"/>
    <property type="match status" value="1"/>
</dbReference>
<gene>
    <name evidence="5" type="ORF">OSCT_2161</name>
</gene>
<dbReference type="AlphaFoldDB" id="E1IFR0"/>
<dbReference type="InterPro" id="IPR050595">
    <property type="entry name" value="Bact_response_regulator"/>
</dbReference>
<dbReference type="SMART" id="SM00960">
    <property type="entry name" value="Robl_LC7"/>
    <property type="match status" value="1"/>
</dbReference>
<accession>E1IFR0</accession>
<reference evidence="5 6" key="1">
    <citation type="journal article" date="2011" name="J. Bacteriol.">
        <title>Draft genome sequence of the anoxygenic filamentous phototrophic bacterium Oscillochloris trichoides subsp. DG-6.</title>
        <authorList>
            <person name="Kuznetsov B.B."/>
            <person name="Ivanovsky R.N."/>
            <person name="Keppen O.I."/>
            <person name="Sukhacheva M.V."/>
            <person name="Bumazhkin B.K."/>
            <person name="Patutina E.O."/>
            <person name="Beletsky A.V."/>
            <person name="Mardanov A.V."/>
            <person name="Baslerov R.V."/>
            <person name="Panteleeva A.N."/>
            <person name="Kolganova T.V."/>
            <person name="Ravin N.V."/>
            <person name="Skryabin K.G."/>
        </authorList>
    </citation>
    <scope>NUCLEOTIDE SEQUENCE [LARGE SCALE GENOMIC DNA]</scope>
    <source>
        <strain evidence="5 6">DG-6</strain>
    </source>
</reference>
<dbReference type="HOGENOM" id="CLU_914299_0_0_0"/>
<dbReference type="SUPFAM" id="SSF103196">
    <property type="entry name" value="Roadblock/LC7 domain"/>
    <property type="match status" value="1"/>
</dbReference>
<dbReference type="Pfam" id="PF00072">
    <property type="entry name" value="Response_reg"/>
    <property type="match status" value="1"/>
</dbReference>
<dbReference type="EMBL" id="ADVR01000094">
    <property type="protein sequence ID" value="EFO79951.1"/>
    <property type="molecule type" value="Genomic_DNA"/>
</dbReference>
<dbReference type="SUPFAM" id="SSF52172">
    <property type="entry name" value="CheY-like"/>
    <property type="match status" value="1"/>
</dbReference>
<dbReference type="Pfam" id="PF03259">
    <property type="entry name" value="Robl_LC7"/>
    <property type="match status" value="1"/>
</dbReference>
<comment type="caution">
    <text evidence="5">The sequence shown here is derived from an EMBL/GenBank/DDBJ whole genome shotgun (WGS) entry which is preliminary data.</text>
</comment>
<organism evidence="5 6">
    <name type="scientific">Oscillochloris trichoides DG-6</name>
    <dbReference type="NCBI Taxonomy" id="765420"/>
    <lineage>
        <taxon>Bacteria</taxon>
        <taxon>Bacillati</taxon>
        <taxon>Chloroflexota</taxon>
        <taxon>Chloroflexia</taxon>
        <taxon>Chloroflexales</taxon>
        <taxon>Chloroflexineae</taxon>
        <taxon>Oscillochloridaceae</taxon>
        <taxon>Oscillochloris</taxon>
    </lineage>
</organism>
<dbReference type="SMART" id="SM00448">
    <property type="entry name" value="REC"/>
    <property type="match status" value="1"/>
</dbReference>